<dbReference type="Pfam" id="PF02518">
    <property type="entry name" value="HATPase_c"/>
    <property type="match status" value="1"/>
</dbReference>
<dbReference type="Gene3D" id="3.30.450.20">
    <property type="entry name" value="PAS domain"/>
    <property type="match status" value="4"/>
</dbReference>
<dbReference type="Pfam" id="PF08448">
    <property type="entry name" value="PAS_4"/>
    <property type="match status" value="1"/>
</dbReference>
<dbReference type="EC" id="2.7.13.3" evidence="2"/>
<dbReference type="SMART" id="SM00387">
    <property type="entry name" value="HATPase_c"/>
    <property type="match status" value="1"/>
</dbReference>
<dbReference type="PROSITE" id="PS50110">
    <property type="entry name" value="RESPONSE_REGULATORY"/>
    <property type="match status" value="1"/>
</dbReference>
<dbReference type="CDD" id="cd17546">
    <property type="entry name" value="REC_hyHK_CKI1_RcsC-like"/>
    <property type="match status" value="1"/>
</dbReference>
<dbReference type="Gene3D" id="1.10.287.130">
    <property type="match status" value="1"/>
</dbReference>
<dbReference type="CDD" id="cd00130">
    <property type="entry name" value="PAS"/>
    <property type="match status" value="4"/>
</dbReference>
<dbReference type="InterPro" id="IPR036890">
    <property type="entry name" value="HATPase_C_sf"/>
</dbReference>
<feature type="domain" description="PAS" evidence="9">
    <location>
        <begin position="179"/>
        <end position="250"/>
    </location>
</feature>
<dbReference type="OrthoDB" id="9811889at2"/>
<evidence type="ECO:0000259" key="10">
    <source>
        <dbReference type="PROSITE" id="PS50113"/>
    </source>
</evidence>
<dbReference type="SMART" id="SM00086">
    <property type="entry name" value="PAC"/>
    <property type="match status" value="3"/>
</dbReference>
<dbReference type="InterPro" id="IPR000700">
    <property type="entry name" value="PAS-assoc_C"/>
</dbReference>
<keyword evidence="5" id="KW-0418">Kinase</keyword>
<evidence type="ECO:0000256" key="1">
    <source>
        <dbReference type="ARBA" id="ARBA00000085"/>
    </source>
</evidence>
<dbReference type="Pfam" id="PF00072">
    <property type="entry name" value="Response_reg"/>
    <property type="match status" value="1"/>
</dbReference>
<feature type="domain" description="PAS" evidence="9">
    <location>
        <begin position="541"/>
        <end position="588"/>
    </location>
</feature>
<dbReference type="PROSITE" id="PS50109">
    <property type="entry name" value="HIS_KIN"/>
    <property type="match status" value="1"/>
</dbReference>
<organism evidence="11 12">
    <name type="scientific">Mucilaginibacter mallensis</name>
    <dbReference type="NCBI Taxonomy" id="652787"/>
    <lineage>
        <taxon>Bacteria</taxon>
        <taxon>Pseudomonadati</taxon>
        <taxon>Bacteroidota</taxon>
        <taxon>Sphingobacteriia</taxon>
        <taxon>Sphingobacteriales</taxon>
        <taxon>Sphingobacteriaceae</taxon>
        <taxon>Mucilaginibacter</taxon>
    </lineage>
</organism>
<dbReference type="InterPro" id="IPR036097">
    <property type="entry name" value="HisK_dim/P_sf"/>
</dbReference>
<sequence>MIKVITHHTLTGNEDQRLKALDSYNVLNTLPEKEYDAITRLASYICQVPIALITLIDADRQWVKSRIGLDNEGGNMPRQEAFCNHTILDDTILEVNDSFESDTFKDNNLVLGEPHIRFYAGAPLIDPDGHRLGALCVIDNVPRTLTSEQKDALRTLANEVMSHLVLRKQKRELEASLAVHKDFFTLFNNSSEVHFIADKDSNIELINDAVLSVLGYTPQQAMGRSLWQFVVGTNSRDQFVPLIEKAIATQRPFELETETITADNEAKWISWCAVHKEGKWYASGRDITYQKHLLAQMEQLSLVASKVRNGVVISNTSDEVIWINEAFERITGYDLNDVENKTLRNTLNGEPTAESKKILDEAIPNKQPYEIELLFNRKDGQPKWISIVNSIVYDANGNIDKYIRVIIDITARKTAEKDLEILSFAAEKTPSGSLIRDADGNVIWMNEALERILGYTLKEMKGKTFGTMLLGEGTNMHVYNGAVDAAEQNKTYEIEIKVYKKDRTPIWVFISNSPLLNEVGVVERQIGVIVDITERKKADEQLKMLSLVASNTTSGVVINDSDGNVEWINSAFEKITGYNINDVKGRHLGDALKGELTDIAIIERARDLSKNKQSFEVDLLAYRKDGQMLWISVINSVIIDSEGEVDKYIEVIIDITSKKKVELELISAKEQALQLNRAKDMFISVMSHEIRTPLNAVIGMSHLLLDEDPLESQKENLSVLKFSAENLMKLINDVLDFTKIETGNVQLEKAGVNLRGLVQSVTNSLQYRANEKDIYIKQSVDPDVPPMVIADSARLIQILLNLVSNSVKFTEKGGVTIDLKVLEQNTDTVRIRFAVIDTGIGIAPDKQGTIFESFKQAELDTTRKYGGTGLGLAISKRLVELHDSRINVDSVLGQGSTFWFTITFNKADSHVLNASKMDMGLDINVLVVDDNQINRILVNKVLKKWGTTVDFAENGKEAIDKIEANRNYDVVLMDVHMPVMGGLEATEILRAKDETYFQQLPILALTASMLSNEVNQMIESGMNDFILKPFEPKTLYDKLSKYQKQ</sequence>
<dbReference type="InterPro" id="IPR013656">
    <property type="entry name" value="PAS_4"/>
</dbReference>
<dbReference type="PROSITE" id="PS50112">
    <property type="entry name" value="PAS"/>
    <property type="match status" value="4"/>
</dbReference>
<evidence type="ECO:0000256" key="5">
    <source>
        <dbReference type="ARBA" id="ARBA00022777"/>
    </source>
</evidence>
<feature type="domain" description="PAS" evidence="9">
    <location>
        <begin position="296"/>
        <end position="366"/>
    </location>
</feature>
<evidence type="ECO:0000256" key="6">
    <source>
        <dbReference type="PROSITE-ProRule" id="PRU00169"/>
    </source>
</evidence>
<evidence type="ECO:0000259" key="8">
    <source>
        <dbReference type="PROSITE" id="PS50110"/>
    </source>
</evidence>
<dbReference type="Pfam" id="PF13426">
    <property type="entry name" value="PAS_9"/>
    <property type="match status" value="3"/>
</dbReference>
<evidence type="ECO:0000256" key="4">
    <source>
        <dbReference type="ARBA" id="ARBA00022679"/>
    </source>
</evidence>
<keyword evidence="3 6" id="KW-0597">Phosphoprotein</keyword>
<feature type="domain" description="PAC" evidence="10">
    <location>
        <begin position="613"/>
        <end position="667"/>
    </location>
</feature>
<dbReference type="InterPro" id="IPR003594">
    <property type="entry name" value="HATPase_dom"/>
</dbReference>
<dbReference type="InterPro" id="IPR035965">
    <property type="entry name" value="PAS-like_dom_sf"/>
</dbReference>
<dbReference type="PROSITE" id="PS50113">
    <property type="entry name" value="PAC"/>
    <property type="match status" value="3"/>
</dbReference>
<dbReference type="InterPro" id="IPR001789">
    <property type="entry name" value="Sig_transdc_resp-reg_receiver"/>
</dbReference>
<dbReference type="EMBL" id="LT629740">
    <property type="protein sequence ID" value="SDS00387.1"/>
    <property type="molecule type" value="Genomic_DNA"/>
</dbReference>
<gene>
    <name evidence="11" type="ORF">SAMN05216490_0362</name>
</gene>
<protein>
    <recommendedName>
        <fullName evidence="2">histidine kinase</fullName>
        <ecNumber evidence="2">2.7.13.3</ecNumber>
    </recommendedName>
</protein>
<dbReference type="Gene3D" id="3.30.450.40">
    <property type="match status" value="1"/>
</dbReference>
<dbReference type="Pfam" id="PF00512">
    <property type="entry name" value="HisKA"/>
    <property type="match status" value="1"/>
</dbReference>
<dbReference type="PANTHER" id="PTHR43047">
    <property type="entry name" value="TWO-COMPONENT HISTIDINE PROTEIN KINASE"/>
    <property type="match status" value="1"/>
</dbReference>
<dbReference type="Pfam" id="PF01590">
    <property type="entry name" value="GAF"/>
    <property type="match status" value="1"/>
</dbReference>
<keyword evidence="12" id="KW-1185">Reference proteome</keyword>
<feature type="domain" description="Response regulatory" evidence="8">
    <location>
        <begin position="924"/>
        <end position="1043"/>
    </location>
</feature>
<dbReference type="SMART" id="SM00091">
    <property type="entry name" value="PAS"/>
    <property type="match status" value="4"/>
</dbReference>
<dbReference type="CDD" id="cd00082">
    <property type="entry name" value="HisKA"/>
    <property type="match status" value="1"/>
</dbReference>
<proteinExistence type="predicted"/>
<dbReference type="AlphaFoldDB" id="A0A1H1NN89"/>
<dbReference type="SMART" id="SM00065">
    <property type="entry name" value="GAF"/>
    <property type="match status" value="1"/>
</dbReference>
<evidence type="ECO:0000256" key="3">
    <source>
        <dbReference type="ARBA" id="ARBA00022553"/>
    </source>
</evidence>
<feature type="domain" description="PAC" evidence="10">
    <location>
        <begin position="492"/>
        <end position="544"/>
    </location>
</feature>
<dbReference type="SMART" id="SM00448">
    <property type="entry name" value="REC"/>
    <property type="match status" value="1"/>
</dbReference>
<evidence type="ECO:0000256" key="2">
    <source>
        <dbReference type="ARBA" id="ARBA00012438"/>
    </source>
</evidence>
<dbReference type="InterPro" id="IPR011006">
    <property type="entry name" value="CheY-like_superfamily"/>
</dbReference>
<feature type="modified residue" description="4-aspartylphosphate" evidence="6">
    <location>
        <position position="974"/>
    </location>
</feature>
<dbReference type="SUPFAM" id="SSF47384">
    <property type="entry name" value="Homodimeric domain of signal transducing histidine kinase"/>
    <property type="match status" value="1"/>
</dbReference>
<reference evidence="11 12" key="1">
    <citation type="submission" date="2016-10" db="EMBL/GenBank/DDBJ databases">
        <authorList>
            <person name="de Groot N.N."/>
        </authorList>
    </citation>
    <scope>NUCLEOTIDE SEQUENCE [LARGE SCALE GENOMIC DNA]</scope>
    <source>
        <strain evidence="11 12">MP1X4</strain>
    </source>
</reference>
<dbReference type="PRINTS" id="PR00344">
    <property type="entry name" value="BCTRLSENSOR"/>
</dbReference>
<dbReference type="InterPro" id="IPR001610">
    <property type="entry name" value="PAC"/>
</dbReference>
<dbReference type="CDD" id="cd16922">
    <property type="entry name" value="HATPase_EvgS-ArcB-TorS-like"/>
    <property type="match status" value="1"/>
</dbReference>
<feature type="domain" description="PAC" evidence="10">
    <location>
        <begin position="369"/>
        <end position="421"/>
    </location>
</feature>
<dbReference type="InterPro" id="IPR000014">
    <property type="entry name" value="PAS"/>
</dbReference>
<dbReference type="SUPFAM" id="SSF55874">
    <property type="entry name" value="ATPase domain of HSP90 chaperone/DNA topoisomerase II/histidine kinase"/>
    <property type="match status" value="1"/>
</dbReference>
<dbReference type="STRING" id="652787.SAMN05216490_0362"/>
<evidence type="ECO:0000259" key="7">
    <source>
        <dbReference type="PROSITE" id="PS50109"/>
    </source>
</evidence>
<dbReference type="SUPFAM" id="SSF55781">
    <property type="entry name" value="GAF domain-like"/>
    <property type="match status" value="1"/>
</dbReference>
<comment type="catalytic activity">
    <reaction evidence="1">
        <text>ATP + protein L-histidine = ADP + protein N-phospho-L-histidine.</text>
        <dbReference type="EC" id="2.7.13.3"/>
    </reaction>
</comment>
<dbReference type="Gene3D" id="3.30.565.10">
    <property type="entry name" value="Histidine kinase-like ATPase, C-terminal domain"/>
    <property type="match status" value="1"/>
</dbReference>
<dbReference type="NCBIfam" id="TIGR00229">
    <property type="entry name" value="sensory_box"/>
    <property type="match status" value="4"/>
</dbReference>
<dbReference type="Proteomes" id="UP000199679">
    <property type="component" value="Chromosome I"/>
</dbReference>
<feature type="domain" description="PAS" evidence="9">
    <location>
        <begin position="418"/>
        <end position="464"/>
    </location>
</feature>
<dbReference type="SMART" id="SM00388">
    <property type="entry name" value="HisKA"/>
    <property type="match status" value="1"/>
</dbReference>
<dbReference type="PANTHER" id="PTHR43047:SF78">
    <property type="entry name" value="SENSORY_REGULATORY PROTEIN RPFC"/>
    <property type="match status" value="1"/>
</dbReference>
<feature type="domain" description="Histidine kinase" evidence="7">
    <location>
        <begin position="685"/>
        <end position="906"/>
    </location>
</feature>
<evidence type="ECO:0000313" key="12">
    <source>
        <dbReference type="Proteomes" id="UP000199679"/>
    </source>
</evidence>
<dbReference type="InterPro" id="IPR005467">
    <property type="entry name" value="His_kinase_dom"/>
</dbReference>
<dbReference type="InterPro" id="IPR003018">
    <property type="entry name" value="GAF"/>
</dbReference>
<name>A0A1H1NN89_MUCMA</name>
<dbReference type="InterPro" id="IPR004358">
    <property type="entry name" value="Sig_transdc_His_kin-like_C"/>
</dbReference>
<dbReference type="SUPFAM" id="SSF55785">
    <property type="entry name" value="PYP-like sensor domain (PAS domain)"/>
    <property type="match status" value="4"/>
</dbReference>
<accession>A0A1H1NN89</accession>
<dbReference type="InterPro" id="IPR029016">
    <property type="entry name" value="GAF-like_dom_sf"/>
</dbReference>
<keyword evidence="4" id="KW-0808">Transferase</keyword>
<dbReference type="FunFam" id="3.30.565.10:FF:000010">
    <property type="entry name" value="Sensor histidine kinase RcsC"/>
    <property type="match status" value="1"/>
</dbReference>
<dbReference type="GO" id="GO:0000155">
    <property type="term" value="F:phosphorelay sensor kinase activity"/>
    <property type="evidence" value="ECO:0007669"/>
    <property type="project" value="InterPro"/>
</dbReference>
<evidence type="ECO:0000259" key="9">
    <source>
        <dbReference type="PROSITE" id="PS50112"/>
    </source>
</evidence>
<dbReference type="Gene3D" id="3.40.50.2300">
    <property type="match status" value="1"/>
</dbReference>
<dbReference type="InterPro" id="IPR003661">
    <property type="entry name" value="HisK_dim/P_dom"/>
</dbReference>
<evidence type="ECO:0000313" key="11">
    <source>
        <dbReference type="EMBL" id="SDS00387.1"/>
    </source>
</evidence>
<dbReference type="SUPFAM" id="SSF52172">
    <property type="entry name" value="CheY-like"/>
    <property type="match status" value="1"/>
</dbReference>